<dbReference type="GO" id="GO:0008658">
    <property type="term" value="F:penicillin binding"/>
    <property type="evidence" value="ECO:0007669"/>
    <property type="project" value="InterPro"/>
</dbReference>
<evidence type="ECO:0000313" key="4">
    <source>
        <dbReference type="EMBL" id="TWG03910.1"/>
    </source>
</evidence>
<dbReference type="InterPro" id="IPR001460">
    <property type="entry name" value="PCN-bd_Tpept"/>
</dbReference>
<protein>
    <submittedName>
        <fullName evidence="4">Penicillin binding protein</fullName>
    </submittedName>
</protein>
<dbReference type="GO" id="GO:0009252">
    <property type="term" value="P:peptidoglycan biosynthetic process"/>
    <property type="evidence" value="ECO:0007669"/>
    <property type="project" value="TreeGrafter"/>
</dbReference>
<name>A0A561UX25_9ACTN</name>
<dbReference type="InterPro" id="IPR050396">
    <property type="entry name" value="Glycosyltr_51/Transpeptidase"/>
</dbReference>
<dbReference type="Gene3D" id="3.40.710.10">
    <property type="entry name" value="DD-peptidase/beta-lactamase superfamily"/>
    <property type="match status" value="1"/>
</dbReference>
<dbReference type="Proteomes" id="UP000318186">
    <property type="component" value="Unassembled WGS sequence"/>
</dbReference>
<dbReference type="RefSeq" id="WP_145764138.1">
    <property type="nucleotide sequence ID" value="NZ_VIWW01000001.1"/>
</dbReference>
<dbReference type="OrthoDB" id="8865355at2"/>
<comment type="caution">
    <text evidence="4">The sequence shown here is derived from an EMBL/GenBank/DDBJ whole genome shotgun (WGS) entry which is preliminary data.</text>
</comment>
<evidence type="ECO:0000313" key="5">
    <source>
        <dbReference type="Proteomes" id="UP000318186"/>
    </source>
</evidence>
<proteinExistence type="predicted"/>
<keyword evidence="1" id="KW-0328">Glycosyltransferase</keyword>
<accession>A0A561UX25</accession>
<evidence type="ECO:0000256" key="1">
    <source>
        <dbReference type="ARBA" id="ARBA00022676"/>
    </source>
</evidence>
<dbReference type="SUPFAM" id="SSF56601">
    <property type="entry name" value="beta-lactamase/transpeptidase-like"/>
    <property type="match status" value="1"/>
</dbReference>
<evidence type="ECO:0000259" key="3">
    <source>
        <dbReference type="Pfam" id="PF00905"/>
    </source>
</evidence>
<organism evidence="4 5">
    <name type="scientific">Streptomyces brevispora</name>
    <dbReference type="NCBI Taxonomy" id="887462"/>
    <lineage>
        <taxon>Bacteria</taxon>
        <taxon>Bacillati</taxon>
        <taxon>Actinomycetota</taxon>
        <taxon>Actinomycetes</taxon>
        <taxon>Kitasatosporales</taxon>
        <taxon>Streptomycetaceae</taxon>
        <taxon>Streptomyces</taxon>
    </lineage>
</organism>
<gene>
    <name evidence="4" type="ORF">FHX80_112347</name>
</gene>
<reference evidence="4 5" key="1">
    <citation type="submission" date="2019-06" db="EMBL/GenBank/DDBJ databases">
        <title>Sequencing the genomes of 1000 actinobacteria strains.</title>
        <authorList>
            <person name="Klenk H.-P."/>
        </authorList>
    </citation>
    <scope>NUCLEOTIDE SEQUENCE [LARGE SCALE GENOMIC DNA]</scope>
    <source>
        <strain evidence="4 5">DSM 42059</strain>
    </source>
</reference>
<dbReference type="EMBL" id="VIWW01000001">
    <property type="protein sequence ID" value="TWG03910.1"/>
    <property type="molecule type" value="Genomic_DNA"/>
</dbReference>
<keyword evidence="2" id="KW-0808">Transferase</keyword>
<feature type="domain" description="Penicillin-binding protein transpeptidase" evidence="3">
    <location>
        <begin position="20"/>
        <end position="137"/>
    </location>
</feature>
<dbReference type="GO" id="GO:0008955">
    <property type="term" value="F:peptidoglycan glycosyltransferase activity"/>
    <property type="evidence" value="ECO:0007669"/>
    <property type="project" value="TreeGrafter"/>
</dbReference>
<dbReference type="Pfam" id="PF00905">
    <property type="entry name" value="Transpeptidase"/>
    <property type="match status" value="1"/>
</dbReference>
<evidence type="ECO:0000256" key="2">
    <source>
        <dbReference type="ARBA" id="ARBA00022679"/>
    </source>
</evidence>
<dbReference type="InterPro" id="IPR012338">
    <property type="entry name" value="Beta-lactam/transpept-like"/>
</dbReference>
<dbReference type="PANTHER" id="PTHR32282">
    <property type="entry name" value="BINDING PROTEIN TRANSPEPTIDASE, PUTATIVE-RELATED"/>
    <property type="match status" value="1"/>
</dbReference>
<dbReference type="AlphaFoldDB" id="A0A561UX25"/>
<sequence length="227" mass="24202">MTAPPGGSGARPVPVQVSVSMPLRYALTRSANLTFTRLGKHIGLKKVKKMAVAAGLREESLARLDKSFPLGTSTPSAVRMADAYTAFSNNGMGAEPYSVTGVTRDGETVKGFGKAEPQRAMNASVAHDVKDSLGIVAWTSLARDRKFDALADSRTLDDLSAGATHEDDRMRSAWFIGHAEGLTTAVTMFRNKPGTPQLLGMQGVGGDDSERGNVFPLRIWTTYATGK</sequence>
<dbReference type="GO" id="GO:0030288">
    <property type="term" value="C:outer membrane-bounded periplasmic space"/>
    <property type="evidence" value="ECO:0007669"/>
    <property type="project" value="TreeGrafter"/>
</dbReference>
<dbReference type="PANTHER" id="PTHR32282:SF34">
    <property type="entry name" value="PENICILLIN-BINDING PROTEIN 1A"/>
    <property type="match status" value="1"/>
</dbReference>